<dbReference type="PRINTS" id="PR01840">
    <property type="entry name" value="TATCFAMILY"/>
</dbReference>
<dbReference type="AlphaFoldDB" id="A0A3S0JPR8"/>
<feature type="transmembrane region" description="Helical" evidence="5">
    <location>
        <begin position="158"/>
        <end position="180"/>
    </location>
</feature>
<dbReference type="EMBL" id="RXNR01000023">
    <property type="protein sequence ID" value="RTQ93122.1"/>
    <property type="molecule type" value="Genomic_DNA"/>
</dbReference>
<dbReference type="GO" id="GO:0065002">
    <property type="term" value="P:intracellular protein transmembrane transport"/>
    <property type="evidence" value="ECO:0007669"/>
    <property type="project" value="TreeGrafter"/>
</dbReference>
<keyword evidence="3 5" id="KW-1133">Transmembrane helix</keyword>
<keyword evidence="5" id="KW-0813">Transport</keyword>
<comment type="subunit">
    <text evidence="5">Forms a complex with TatA.</text>
</comment>
<organism evidence="6 7">
    <name type="scientific">Lysinibacillus telephonicus</name>
    <dbReference type="NCBI Taxonomy" id="1714840"/>
    <lineage>
        <taxon>Bacteria</taxon>
        <taxon>Bacillati</taxon>
        <taxon>Bacillota</taxon>
        <taxon>Bacilli</taxon>
        <taxon>Bacillales</taxon>
        <taxon>Bacillaceae</taxon>
        <taxon>Lysinibacillus</taxon>
    </lineage>
</organism>
<name>A0A3S0JPR8_9BACI</name>
<dbReference type="Proteomes" id="UP000276349">
    <property type="component" value="Unassembled WGS sequence"/>
</dbReference>
<feature type="transmembrane region" description="Helical" evidence="5">
    <location>
        <begin position="104"/>
        <end position="125"/>
    </location>
</feature>
<dbReference type="GO" id="GO:0043953">
    <property type="term" value="P:protein transport by the Tat complex"/>
    <property type="evidence" value="ECO:0007669"/>
    <property type="project" value="UniProtKB-UniRule"/>
</dbReference>
<dbReference type="GO" id="GO:0009977">
    <property type="term" value="F:proton motive force dependent protein transmembrane transporter activity"/>
    <property type="evidence" value="ECO:0007669"/>
    <property type="project" value="TreeGrafter"/>
</dbReference>
<evidence type="ECO:0000256" key="2">
    <source>
        <dbReference type="ARBA" id="ARBA00022692"/>
    </source>
</evidence>
<dbReference type="Pfam" id="PF00902">
    <property type="entry name" value="TatC"/>
    <property type="match status" value="1"/>
</dbReference>
<dbReference type="RefSeq" id="WP_126294295.1">
    <property type="nucleotide sequence ID" value="NZ_RXNR01000023.1"/>
</dbReference>
<protein>
    <recommendedName>
        <fullName evidence="5">Sec-independent protein translocase protein TatC</fullName>
    </recommendedName>
</protein>
<sequence length="246" mass="28147">MEDKEFTLIEHLTELRTRLIIISSTFLITLIIGFLFAPDLLQFIKSQEVAQNVDWNVFGYTDGISIYVKCALLISICLTLPIAMHQLWLFMKPGLTEKEATSTATFIPAAFLLFLLGVVFSYFILFPLMLNFMSSINKSIGATETYGMKQYFTLMFNLIIPVGLVFELPVIILFMTKLGIVTPDRLKKMRKVSYFILIVIGVMISPPDFVSDFLIIIPLLLLFEISIIISEKTYKKEFPKRVQTIE</sequence>
<reference evidence="6 7" key="1">
    <citation type="submission" date="2018-12" db="EMBL/GenBank/DDBJ databases">
        <authorList>
            <person name="Yu L."/>
        </authorList>
    </citation>
    <scope>NUCLEOTIDE SEQUENCE [LARGE SCALE GENOMIC DNA]</scope>
    <source>
        <strain evidence="6 7">S5H2222</strain>
    </source>
</reference>
<keyword evidence="5" id="KW-0811">Translocation</keyword>
<dbReference type="OrthoDB" id="9777044at2"/>
<dbReference type="InterPro" id="IPR002033">
    <property type="entry name" value="TatC"/>
</dbReference>
<feature type="transmembrane region" description="Helical" evidence="5">
    <location>
        <begin position="213"/>
        <end position="230"/>
    </location>
</feature>
<feature type="transmembrane region" description="Helical" evidence="5">
    <location>
        <begin position="20"/>
        <end position="44"/>
    </location>
</feature>
<keyword evidence="5" id="KW-0653">Protein transport</keyword>
<evidence type="ECO:0000256" key="1">
    <source>
        <dbReference type="ARBA" id="ARBA00004141"/>
    </source>
</evidence>
<evidence type="ECO:0000256" key="3">
    <source>
        <dbReference type="ARBA" id="ARBA00022989"/>
    </source>
</evidence>
<evidence type="ECO:0000313" key="6">
    <source>
        <dbReference type="EMBL" id="RTQ93122.1"/>
    </source>
</evidence>
<accession>A0A3S0JPR8</accession>
<dbReference type="PANTHER" id="PTHR30371">
    <property type="entry name" value="SEC-INDEPENDENT PROTEIN TRANSLOCASE PROTEIN TATC"/>
    <property type="match status" value="1"/>
</dbReference>
<feature type="transmembrane region" description="Helical" evidence="5">
    <location>
        <begin position="192"/>
        <end position="207"/>
    </location>
</feature>
<dbReference type="PROSITE" id="PS01218">
    <property type="entry name" value="TATC"/>
    <property type="match status" value="1"/>
</dbReference>
<dbReference type="NCBIfam" id="TIGR00945">
    <property type="entry name" value="tatC"/>
    <property type="match status" value="1"/>
</dbReference>
<proteinExistence type="inferred from homology"/>
<keyword evidence="5" id="KW-1003">Cell membrane</keyword>
<dbReference type="InterPro" id="IPR019820">
    <property type="entry name" value="Sec-indep_translocase_CS"/>
</dbReference>
<feature type="transmembrane region" description="Helical" evidence="5">
    <location>
        <begin position="64"/>
        <end position="83"/>
    </location>
</feature>
<gene>
    <name evidence="5 6" type="primary">tatC</name>
    <name evidence="6" type="ORF">EKG35_09905</name>
</gene>
<dbReference type="PANTHER" id="PTHR30371:SF0">
    <property type="entry name" value="SEC-INDEPENDENT PROTEIN TRANSLOCASE PROTEIN TATC, CHLOROPLASTIC-RELATED"/>
    <property type="match status" value="1"/>
</dbReference>
<dbReference type="HAMAP" id="MF_00902">
    <property type="entry name" value="TatC"/>
    <property type="match status" value="1"/>
</dbReference>
<comment type="subcellular location">
    <subcellularLocation>
        <location evidence="5">Cell membrane</location>
        <topology evidence="5">Multi-pass membrane protein</topology>
    </subcellularLocation>
    <subcellularLocation>
        <location evidence="1">Membrane</location>
        <topology evidence="1">Multi-pass membrane protein</topology>
    </subcellularLocation>
</comment>
<comment type="similarity">
    <text evidence="5">Belongs to the TatC family.</text>
</comment>
<keyword evidence="4 5" id="KW-0472">Membrane</keyword>
<comment type="function">
    <text evidence="5">Part of the twin-arginine translocation (Tat) system that transports large folded proteins containing a characteristic twin-arginine motif in their signal peptide across membranes.</text>
</comment>
<comment type="caution">
    <text evidence="6">The sequence shown here is derived from an EMBL/GenBank/DDBJ whole genome shotgun (WGS) entry which is preliminary data.</text>
</comment>
<evidence type="ECO:0000313" key="7">
    <source>
        <dbReference type="Proteomes" id="UP000276349"/>
    </source>
</evidence>
<keyword evidence="2 5" id="KW-0812">Transmembrane</keyword>
<dbReference type="GO" id="GO:0033281">
    <property type="term" value="C:TAT protein transport complex"/>
    <property type="evidence" value="ECO:0007669"/>
    <property type="project" value="UniProtKB-UniRule"/>
</dbReference>
<evidence type="ECO:0000256" key="5">
    <source>
        <dbReference type="HAMAP-Rule" id="MF_00902"/>
    </source>
</evidence>
<keyword evidence="7" id="KW-1185">Reference proteome</keyword>
<evidence type="ECO:0000256" key="4">
    <source>
        <dbReference type="ARBA" id="ARBA00023136"/>
    </source>
</evidence>